<feature type="compositionally biased region" description="Low complexity" evidence="1">
    <location>
        <begin position="34"/>
        <end position="70"/>
    </location>
</feature>
<accession>X0UP29</accession>
<organism evidence="2">
    <name type="scientific">marine sediment metagenome</name>
    <dbReference type="NCBI Taxonomy" id="412755"/>
    <lineage>
        <taxon>unclassified sequences</taxon>
        <taxon>metagenomes</taxon>
        <taxon>ecological metagenomes</taxon>
    </lineage>
</organism>
<evidence type="ECO:0008006" key="3">
    <source>
        <dbReference type="Google" id="ProtNLM"/>
    </source>
</evidence>
<reference evidence="2" key="1">
    <citation type="journal article" date="2014" name="Front. Microbiol.">
        <title>High frequency of phylogenetically diverse reductive dehalogenase-homologous genes in deep subseafloor sedimentary metagenomes.</title>
        <authorList>
            <person name="Kawai M."/>
            <person name="Futagami T."/>
            <person name="Toyoda A."/>
            <person name="Takaki Y."/>
            <person name="Nishi S."/>
            <person name="Hori S."/>
            <person name="Arai W."/>
            <person name="Tsubouchi T."/>
            <person name="Morono Y."/>
            <person name="Uchiyama I."/>
            <person name="Ito T."/>
            <person name="Fujiyama A."/>
            <person name="Inagaki F."/>
            <person name="Takami H."/>
        </authorList>
    </citation>
    <scope>NUCLEOTIDE SEQUENCE</scope>
    <source>
        <strain evidence="2">Expedition CK06-06</strain>
    </source>
</reference>
<feature type="region of interest" description="Disordered" evidence="1">
    <location>
        <begin position="1"/>
        <end position="77"/>
    </location>
</feature>
<proteinExistence type="predicted"/>
<name>X0UP29_9ZZZZ</name>
<dbReference type="AlphaFoldDB" id="X0UP29"/>
<comment type="caution">
    <text evidence="2">The sequence shown here is derived from an EMBL/GenBank/DDBJ whole genome shotgun (WGS) entry which is preliminary data.</text>
</comment>
<protein>
    <recommendedName>
        <fullName evidence="3">Bacterial type II secretion system protein E domain-containing protein</fullName>
    </recommendedName>
</protein>
<evidence type="ECO:0000313" key="2">
    <source>
        <dbReference type="EMBL" id="GAG07435.1"/>
    </source>
</evidence>
<sequence>MAGRYIKDGVASGRLRSASEGKMPMFGKRISSGAATAPSTPARAANPPQQQGPANQPAPAQQSVVPQQLPTAKPKVSKDKIDQFNALKMRLHRKLIDQLDLSHLVGEEDALREQVKEIVSQLADQENTLLNFGERQRLINEVLDETFGLGPLEVLLADPTINDILVNGPKQVYVERRGN</sequence>
<evidence type="ECO:0000256" key="1">
    <source>
        <dbReference type="SAM" id="MobiDB-lite"/>
    </source>
</evidence>
<gene>
    <name evidence="2" type="ORF">S01H1_40613</name>
</gene>
<dbReference type="Gene3D" id="3.30.450.380">
    <property type="match status" value="1"/>
</dbReference>
<feature type="non-terminal residue" evidence="2">
    <location>
        <position position="179"/>
    </location>
</feature>
<dbReference type="EMBL" id="BARS01025725">
    <property type="protein sequence ID" value="GAG07435.1"/>
    <property type="molecule type" value="Genomic_DNA"/>
</dbReference>